<dbReference type="EMBL" id="BAAAMY010000005">
    <property type="protein sequence ID" value="GAA1919980.1"/>
    <property type="molecule type" value="Genomic_DNA"/>
</dbReference>
<dbReference type="RefSeq" id="WP_344007079.1">
    <property type="nucleotide sequence ID" value="NZ_BAAAMY010000005.1"/>
</dbReference>
<proteinExistence type="predicted"/>
<dbReference type="Proteomes" id="UP001501612">
    <property type="component" value="Unassembled WGS sequence"/>
</dbReference>
<dbReference type="Pfam" id="PF12804">
    <property type="entry name" value="NTP_transf_3"/>
    <property type="match status" value="1"/>
</dbReference>
<organism evidence="2 3">
    <name type="scientific">Nocardioides lentus</name>
    <dbReference type="NCBI Taxonomy" id="338077"/>
    <lineage>
        <taxon>Bacteria</taxon>
        <taxon>Bacillati</taxon>
        <taxon>Actinomycetota</taxon>
        <taxon>Actinomycetes</taxon>
        <taxon>Propionibacteriales</taxon>
        <taxon>Nocardioidaceae</taxon>
        <taxon>Nocardioides</taxon>
    </lineage>
</organism>
<gene>
    <name evidence="2" type="ORF">GCM10009737_21890</name>
</gene>
<dbReference type="PANTHER" id="PTHR43777:SF1">
    <property type="entry name" value="MOLYBDENUM COFACTOR CYTIDYLYLTRANSFERASE"/>
    <property type="match status" value="1"/>
</dbReference>
<name>A0ABP5AQF0_9ACTN</name>
<protein>
    <submittedName>
        <fullName evidence="2">Nucleotidyltransferase family protein</fullName>
    </submittedName>
</protein>
<comment type="caution">
    <text evidence="2">The sequence shown here is derived from an EMBL/GenBank/DDBJ whole genome shotgun (WGS) entry which is preliminary data.</text>
</comment>
<dbReference type="SUPFAM" id="SSF53448">
    <property type="entry name" value="Nucleotide-diphospho-sugar transferases"/>
    <property type="match status" value="1"/>
</dbReference>
<keyword evidence="3" id="KW-1185">Reference proteome</keyword>
<reference evidence="3" key="1">
    <citation type="journal article" date="2019" name="Int. J. Syst. Evol. Microbiol.">
        <title>The Global Catalogue of Microorganisms (GCM) 10K type strain sequencing project: providing services to taxonomists for standard genome sequencing and annotation.</title>
        <authorList>
            <consortium name="The Broad Institute Genomics Platform"/>
            <consortium name="The Broad Institute Genome Sequencing Center for Infectious Disease"/>
            <person name="Wu L."/>
            <person name="Ma J."/>
        </authorList>
    </citation>
    <scope>NUCLEOTIDE SEQUENCE [LARGE SCALE GENOMIC DNA]</scope>
    <source>
        <strain evidence="3">JCM 14046</strain>
    </source>
</reference>
<accession>A0ABP5AQF0</accession>
<evidence type="ECO:0000313" key="2">
    <source>
        <dbReference type="EMBL" id="GAA1919980.1"/>
    </source>
</evidence>
<dbReference type="Gene3D" id="3.90.550.10">
    <property type="entry name" value="Spore Coat Polysaccharide Biosynthesis Protein SpsA, Chain A"/>
    <property type="match status" value="1"/>
</dbReference>
<evidence type="ECO:0000313" key="3">
    <source>
        <dbReference type="Proteomes" id="UP001501612"/>
    </source>
</evidence>
<dbReference type="PANTHER" id="PTHR43777">
    <property type="entry name" value="MOLYBDENUM COFACTOR CYTIDYLYLTRANSFERASE"/>
    <property type="match status" value="1"/>
</dbReference>
<sequence>MSPAHGLLLAAGAGRRMGRPKALVDDWLVASLAALRDGGCAPLTVVLGAAADEARARVPDDVAVVVADDWAAGMGASLAAGLAATVPHDPVAVLVHLVDLPDVGADVVARVLAEPLTTTSLRRAAYGGVPGHPVLLGRAHLAGAGARADGDRGARDYLRTHPPALVECGDLAGGVDVDSR</sequence>
<dbReference type="InterPro" id="IPR029044">
    <property type="entry name" value="Nucleotide-diphossugar_trans"/>
</dbReference>
<dbReference type="InterPro" id="IPR025877">
    <property type="entry name" value="MobA-like_NTP_Trfase"/>
</dbReference>
<feature type="domain" description="MobA-like NTP transferase" evidence="1">
    <location>
        <begin position="6"/>
        <end position="161"/>
    </location>
</feature>
<evidence type="ECO:0000259" key="1">
    <source>
        <dbReference type="Pfam" id="PF12804"/>
    </source>
</evidence>